<name>A0A1U7D2J6_9RHOB</name>
<sequence length="194" mass="21178">MALKLKVITASTRPGRIGPIVSKWVAEQAGAHDKFDVEILDLDSFELPFLDEPNHPAMQSYTKEHTKKWSAAVADADAFVFVTPEYNSFPPASVVNALQALVVEWERKPAGVVSYGGISGGLRASQELRTLLANMNIMPIKQVVPMPMVFGDITESATLEPNEEVRKGAGLMLDELHVWAEALKPVRAEVRAAA</sequence>
<evidence type="ECO:0000313" key="2">
    <source>
        <dbReference type="EMBL" id="APX22290.1"/>
    </source>
</evidence>
<evidence type="ECO:0000313" key="3">
    <source>
        <dbReference type="Proteomes" id="UP000186559"/>
    </source>
</evidence>
<dbReference type="GO" id="GO:0016491">
    <property type="term" value="F:oxidoreductase activity"/>
    <property type="evidence" value="ECO:0007669"/>
    <property type="project" value="InterPro"/>
</dbReference>
<dbReference type="EMBL" id="CP014796">
    <property type="protein sequence ID" value="APX22290.1"/>
    <property type="molecule type" value="Genomic_DNA"/>
</dbReference>
<keyword evidence="3" id="KW-1185">Reference proteome</keyword>
<dbReference type="OrthoDB" id="9812295at2"/>
<dbReference type="GO" id="GO:0010181">
    <property type="term" value="F:FMN binding"/>
    <property type="evidence" value="ECO:0007669"/>
    <property type="project" value="TreeGrafter"/>
</dbReference>
<dbReference type="PANTHER" id="PTHR30543">
    <property type="entry name" value="CHROMATE REDUCTASE"/>
    <property type="match status" value="1"/>
</dbReference>
<dbReference type="RefSeq" id="WP_017466969.1">
    <property type="nucleotide sequence ID" value="NZ_BMEW01000011.1"/>
</dbReference>
<dbReference type="Proteomes" id="UP000186559">
    <property type="component" value="Chromosome"/>
</dbReference>
<proteinExistence type="predicted"/>
<dbReference type="Pfam" id="PF03358">
    <property type="entry name" value="FMN_red"/>
    <property type="match status" value="1"/>
</dbReference>
<dbReference type="InterPro" id="IPR029039">
    <property type="entry name" value="Flavoprotein-like_sf"/>
</dbReference>
<dbReference type="SUPFAM" id="SSF52218">
    <property type="entry name" value="Flavoproteins"/>
    <property type="match status" value="1"/>
</dbReference>
<reference evidence="2 3" key="1">
    <citation type="submission" date="2016-03" db="EMBL/GenBank/DDBJ databases">
        <title>Deep-sea bacteria in the southern Pacific.</title>
        <authorList>
            <person name="Tang K."/>
        </authorList>
    </citation>
    <scope>NUCLEOTIDE SEQUENCE [LARGE SCALE GENOMIC DNA]</scope>
    <source>
        <strain evidence="2 3">JLT2016</strain>
    </source>
</reference>
<gene>
    <name evidence="2" type="ORF">Ga0080559_TMP1494</name>
</gene>
<dbReference type="STRING" id="1229727.Ga0080559_TMP1494"/>
<dbReference type="KEGG" id="tpro:Ga0080559_TMP1494"/>
<dbReference type="Gene3D" id="3.40.50.360">
    <property type="match status" value="1"/>
</dbReference>
<feature type="domain" description="NADPH-dependent FMN reductase-like" evidence="1">
    <location>
        <begin position="4"/>
        <end position="146"/>
    </location>
</feature>
<dbReference type="InterPro" id="IPR050712">
    <property type="entry name" value="NAD(P)H-dep_reductase"/>
</dbReference>
<dbReference type="PANTHER" id="PTHR30543:SF21">
    <property type="entry name" value="NAD(P)H-DEPENDENT FMN REDUCTASE LOT6"/>
    <property type="match status" value="1"/>
</dbReference>
<dbReference type="AlphaFoldDB" id="A0A1U7D2J6"/>
<organism evidence="2 3">
    <name type="scientific">Salipiger profundus</name>
    <dbReference type="NCBI Taxonomy" id="1229727"/>
    <lineage>
        <taxon>Bacteria</taxon>
        <taxon>Pseudomonadati</taxon>
        <taxon>Pseudomonadota</taxon>
        <taxon>Alphaproteobacteria</taxon>
        <taxon>Rhodobacterales</taxon>
        <taxon>Roseobacteraceae</taxon>
        <taxon>Salipiger</taxon>
    </lineage>
</organism>
<accession>A0A1U7D2J6</accession>
<dbReference type="InterPro" id="IPR005025">
    <property type="entry name" value="FMN_Rdtase-like_dom"/>
</dbReference>
<protein>
    <submittedName>
        <fullName evidence="2">Putative flavoprotein</fullName>
    </submittedName>
</protein>
<dbReference type="GO" id="GO:0005829">
    <property type="term" value="C:cytosol"/>
    <property type="evidence" value="ECO:0007669"/>
    <property type="project" value="TreeGrafter"/>
</dbReference>
<evidence type="ECO:0000259" key="1">
    <source>
        <dbReference type="Pfam" id="PF03358"/>
    </source>
</evidence>